<evidence type="ECO:0000313" key="2">
    <source>
        <dbReference type="Proteomes" id="UP001595387"/>
    </source>
</evidence>
<dbReference type="SUPFAM" id="SSF56112">
    <property type="entry name" value="Protein kinase-like (PK-like)"/>
    <property type="match status" value="1"/>
</dbReference>
<dbReference type="RefSeq" id="WP_390302224.1">
    <property type="nucleotide sequence ID" value="NZ_JBHRRZ010000003.1"/>
</dbReference>
<dbReference type="InterPro" id="IPR047175">
    <property type="entry name" value="CotS-like"/>
</dbReference>
<dbReference type="PANTHER" id="PTHR39179:SF2">
    <property type="entry name" value="ENDOSPORE COAT-ASSOCIATED PROTEIN YUTH"/>
    <property type="match status" value="1"/>
</dbReference>
<dbReference type="InterPro" id="IPR011009">
    <property type="entry name" value="Kinase-like_dom_sf"/>
</dbReference>
<dbReference type="Gene3D" id="3.90.1200.10">
    <property type="match status" value="1"/>
</dbReference>
<proteinExistence type="predicted"/>
<dbReference type="Proteomes" id="UP001595387">
    <property type="component" value="Unassembled WGS sequence"/>
</dbReference>
<sequence>MPFRELLASDYVVDTKEKIRLDDGREGYVMDDNVYFTITADNKEMIHMEQASLAYYMAERNYTHMAVPIPNVHGNWYTDYRGKKHLVLRTKLKSRKDISTSAGRELAEFHETGTGYPYEPHFASSYGQWHYLWTEKLTMFEQKVEHESNQKHSSFYRSLMDYMPYIIGISENAIQYIQETEGDKRFHHYDQGVIAFRRYRDQLTGSLIWMEDLLYDHPARDLAEYIRILMLNEKSGEEMSLFLKDYQLVRPLSIFGWRSLYARLLFPVHIFDWLEKCFRMEREKLPDKELVNMMERQKRYEQGLRNFFKYAGINHEADQIPVLHWL</sequence>
<gene>
    <name evidence="1" type="ORF">ACFODW_02095</name>
</gene>
<comment type="caution">
    <text evidence="1">The sequence shown here is derived from an EMBL/GenBank/DDBJ whole genome shotgun (WGS) entry which is preliminary data.</text>
</comment>
<name>A0ABV7A276_9BACI</name>
<keyword evidence="2" id="KW-1185">Reference proteome</keyword>
<protein>
    <recommendedName>
        <fullName evidence="3">Spore coat protein YutH</fullName>
    </recommendedName>
</protein>
<accession>A0ABV7A276</accession>
<organism evidence="1 2">
    <name type="scientific">Virgibacillus sediminis</name>
    <dbReference type="NCBI Taxonomy" id="202260"/>
    <lineage>
        <taxon>Bacteria</taxon>
        <taxon>Bacillati</taxon>
        <taxon>Bacillota</taxon>
        <taxon>Bacilli</taxon>
        <taxon>Bacillales</taxon>
        <taxon>Bacillaceae</taxon>
        <taxon>Virgibacillus</taxon>
    </lineage>
</organism>
<dbReference type="EMBL" id="JBHRRZ010000003">
    <property type="protein sequence ID" value="MFC2947157.1"/>
    <property type="molecule type" value="Genomic_DNA"/>
</dbReference>
<dbReference type="PANTHER" id="PTHR39179">
    <property type="entry name" value="SPORE COAT PROTEIN I"/>
    <property type="match status" value="1"/>
</dbReference>
<evidence type="ECO:0008006" key="3">
    <source>
        <dbReference type="Google" id="ProtNLM"/>
    </source>
</evidence>
<evidence type="ECO:0000313" key="1">
    <source>
        <dbReference type="EMBL" id="MFC2947157.1"/>
    </source>
</evidence>
<reference evidence="2" key="1">
    <citation type="journal article" date="2019" name="Int. J. Syst. Evol. Microbiol.">
        <title>The Global Catalogue of Microorganisms (GCM) 10K type strain sequencing project: providing services to taxonomists for standard genome sequencing and annotation.</title>
        <authorList>
            <consortium name="The Broad Institute Genomics Platform"/>
            <consortium name="The Broad Institute Genome Sequencing Center for Infectious Disease"/>
            <person name="Wu L."/>
            <person name="Ma J."/>
        </authorList>
    </citation>
    <scope>NUCLEOTIDE SEQUENCE [LARGE SCALE GENOMIC DNA]</scope>
    <source>
        <strain evidence="2">KCTC 13193</strain>
    </source>
</reference>